<feature type="transmembrane region" description="Helical" evidence="7">
    <location>
        <begin position="270"/>
        <end position="288"/>
    </location>
</feature>
<dbReference type="Pfam" id="PF07690">
    <property type="entry name" value="MFS_1"/>
    <property type="match status" value="1"/>
</dbReference>
<dbReference type="InterPro" id="IPR011701">
    <property type="entry name" value="MFS"/>
</dbReference>
<dbReference type="Gene3D" id="1.20.1250.20">
    <property type="entry name" value="MFS general substrate transporter like domains"/>
    <property type="match status" value="1"/>
</dbReference>
<reference evidence="9" key="1">
    <citation type="submission" date="2016-10" db="EMBL/GenBank/DDBJ databases">
        <authorList>
            <person name="Varghese N."/>
            <person name="Submissions S."/>
        </authorList>
    </citation>
    <scope>NUCLEOTIDE SEQUENCE [LARGE SCALE GENOMIC DNA]</scope>
    <source>
        <strain evidence="9">Gh-67</strain>
    </source>
</reference>
<evidence type="ECO:0000313" key="9">
    <source>
        <dbReference type="Proteomes" id="UP000199705"/>
    </source>
</evidence>
<feature type="transmembrane region" description="Helical" evidence="7">
    <location>
        <begin position="240"/>
        <end position="258"/>
    </location>
</feature>
<keyword evidence="3" id="KW-1003">Cell membrane</keyword>
<keyword evidence="2" id="KW-0813">Transport</keyword>
<feature type="transmembrane region" description="Helical" evidence="7">
    <location>
        <begin position="20"/>
        <end position="42"/>
    </location>
</feature>
<dbReference type="PANTHER" id="PTHR42718:SF46">
    <property type="entry name" value="BLR6921 PROTEIN"/>
    <property type="match status" value="1"/>
</dbReference>
<feature type="transmembrane region" description="Helical" evidence="7">
    <location>
        <begin position="494"/>
        <end position="516"/>
    </location>
</feature>
<evidence type="ECO:0000256" key="3">
    <source>
        <dbReference type="ARBA" id="ARBA00022475"/>
    </source>
</evidence>
<protein>
    <submittedName>
        <fullName evidence="8">MFS transporter, DHA2 family, multidrug resistance protein</fullName>
    </submittedName>
</protein>
<name>A0A1G8EZ77_9SPHI</name>
<dbReference type="GO" id="GO:0005886">
    <property type="term" value="C:plasma membrane"/>
    <property type="evidence" value="ECO:0007669"/>
    <property type="project" value="UniProtKB-SubCell"/>
</dbReference>
<dbReference type="Proteomes" id="UP000199705">
    <property type="component" value="Unassembled WGS sequence"/>
</dbReference>
<evidence type="ECO:0000256" key="6">
    <source>
        <dbReference type="ARBA" id="ARBA00023136"/>
    </source>
</evidence>
<feature type="transmembrane region" description="Helical" evidence="7">
    <location>
        <begin position="54"/>
        <end position="73"/>
    </location>
</feature>
<feature type="transmembrane region" description="Helical" evidence="7">
    <location>
        <begin position="207"/>
        <end position="228"/>
    </location>
</feature>
<dbReference type="PANTHER" id="PTHR42718">
    <property type="entry name" value="MAJOR FACILITATOR SUPERFAMILY MULTIDRUG TRANSPORTER MFSC"/>
    <property type="match status" value="1"/>
</dbReference>
<evidence type="ECO:0000256" key="5">
    <source>
        <dbReference type="ARBA" id="ARBA00022989"/>
    </source>
</evidence>
<evidence type="ECO:0000256" key="2">
    <source>
        <dbReference type="ARBA" id="ARBA00022448"/>
    </source>
</evidence>
<dbReference type="RefSeq" id="WP_091171761.1">
    <property type="nucleotide sequence ID" value="NZ_FNCG01000012.1"/>
</dbReference>
<dbReference type="STRING" id="551996.SAMN05192573_11298"/>
<gene>
    <name evidence="8" type="ORF">SAMN05192573_11298</name>
</gene>
<proteinExistence type="predicted"/>
<dbReference type="GO" id="GO:0022857">
    <property type="term" value="F:transmembrane transporter activity"/>
    <property type="evidence" value="ECO:0007669"/>
    <property type="project" value="InterPro"/>
</dbReference>
<keyword evidence="6 7" id="KW-0472">Membrane</keyword>
<dbReference type="AlphaFoldDB" id="A0A1G8EZ77"/>
<keyword evidence="4 7" id="KW-0812">Transmembrane</keyword>
<evidence type="ECO:0000313" key="8">
    <source>
        <dbReference type="EMBL" id="SDH75183.1"/>
    </source>
</evidence>
<dbReference type="EMBL" id="FNCG01000012">
    <property type="protein sequence ID" value="SDH75183.1"/>
    <property type="molecule type" value="Genomic_DNA"/>
</dbReference>
<organism evidence="8 9">
    <name type="scientific">Mucilaginibacter gossypii</name>
    <dbReference type="NCBI Taxonomy" id="551996"/>
    <lineage>
        <taxon>Bacteria</taxon>
        <taxon>Pseudomonadati</taxon>
        <taxon>Bacteroidota</taxon>
        <taxon>Sphingobacteriia</taxon>
        <taxon>Sphingobacteriales</taxon>
        <taxon>Sphingobacteriaceae</taxon>
        <taxon>Mucilaginibacter</taxon>
    </lineage>
</organism>
<comment type="subcellular location">
    <subcellularLocation>
        <location evidence="1">Cell membrane</location>
        <topology evidence="1">Multi-pass membrane protein</topology>
    </subcellularLocation>
</comment>
<feature type="transmembrane region" description="Helical" evidence="7">
    <location>
        <begin position="342"/>
        <end position="363"/>
    </location>
</feature>
<feature type="transmembrane region" description="Helical" evidence="7">
    <location>
        <begin position="175"/>
        <end position="195"/>
    </location>
</feature>
<dbReference type="InterPro" id="IPR036259">
    <property type="entry name" value="MFS_trans_sf"/>
</dbReference>
<keyword evidence="9" id="KW-1185">Reference proteome</keyword>
<feature type="transmembrane region" description="Helical" evidence="7">
    <location>
        <begin position="85"/>
        <end position="111"/>
    </location>
</feature>
<sequence>MRKPMYFKDWINDWQWGVRIALFLILLVSLMQFGMFSLTQNYMVAYLGAQPEDISFALLLCYAGIISILPVQFRFLKYFETRSYLITNILLAILLNCLCLNCQDIHIFFIIRFLQGILVGNTAACALILIFTRLESERAQAVGSAVFYGTILANTVLIGLVAAAVVISADWKVSYYYLIGFQILTLLICLFALRATSGHKPYPLYQIDWAGFTIFSCTAVAFVYTIVYGSKYYWFADPRIGLSTLIAVCGAVLFFYRQAIIKRPLIHIKAFKYPNFLIGLCLLAIYYGSKDSINLVYNYAGGILKWSALQVITLGLCNVGAIVISLIVSTQLTLAKRHSTKGFLVIGFLLMVGYNLWMCFIMTPDLSFTDLLFPVTLQGAASGFLFVPIIIFTVSSLPAETGTTGLVVAAYARFTASSNSVAGYYNLQLYFNQHFKEGFIGYLTADNVITADRIKDYKALYIAKGFSADQASALANGALGQSLAQQTQLLTNRAVFLTIALLLFGVAMLILMIPAINKTFLHWNRRMVVPSGNL</sequence>
<feature type="transmembrane region" description="Helical" evidence="7">
    <location>
        <begin position="117"/>
        <end position="134"/>
    </location>
</feature>
<feature type="transmembrane region" description="Helical" evidence="7">
    <location>
        <begin position="146"/>
        <end position="169"/>
    </location>
</feature>
<accession>A0A1G8EZ77</accession>
<evidence type="ECO:0000256" key="1">
    <source>
        <dbReference type="ARBA" id="ARBA00004651"/>
    </source>
</evidence>
<evidence type="ECO:0000256" key="7">
    <source>
        <dbReference type="SAM" id="Phobius"/>
    </source>
</evidence>
<feature type="transmembrane region" description="Helical" evidence="7">
    <location>
        <begin position="308"/>
        <end position="330"/>
    </location>
</feature>
<keyword evidence="5 7" id="KW-1133">Transmembrane helix</keyword>
<evidence type="ECO:0000256" key="4">
    <source>
        <dbReference type="ARBA" id="ARBA00022692"/>
    </source>
</evidence>
<feature type="transmembrane region" description="Helical" evidence="7">
    <location>
        <begin position="375"/>
        <end position="394"/>
    </location>
</feature>
<dbReference type="SUPFAM" id="SSF103473">
    <property type="entry name" value="MFS general substrate transporter"/>
    <property type="match status" value="1"/>
</dbReference>